<dbReference type="EC" id="1.1.1.37" evidence="5"/>
<evidence type="ECO:0000256" key="2">
    <source>
        <dbReference type="ARBA" id="ARBA00022532"/>
    </source>
</evidence>
<feature type="domain" description="Lactate/malate dehydrogenase C-terminal" evidence="7">
    <location>
        <begin position="148"/>
        <end position="308"/>
    </location>
</feature>
<name>A0ABV4TVP1_9GAMM</name>
<dbReference type="InterPro" id="IPR001557">
    <property type="entry name" value="L-lactate/malate_DH"/>
</dbReference>
<dbReference type="Gene3D" id="3.40.50.720">
    <property type="entry name" value="NAD(P)-binding Rossmann-like Domain"/>
    <property type="match status" value="1"/>
</dbReference>
<evidence type="ECO:0000313" key="8">
    <source>
        <dbReference type="EMBL" id="MFA9460620.1"/>
    </source>
</evidence>
<dbReference type="RefSeq" id="WP_373655401.1">
    <property type="nucleotide sequence ID" value="NZ_JBGUAW010000004.1"/>
</dbReference>
<evidence type="ECO:0000256" key="5">
    <source>
        <dbReference type="HAMAP-Rule" id="MF_00487"/>
    </source>
</evidence>
<gene>
    <name evidence="5 8" type="primary">mdh</name>
    <name evidence="8" type="ORF">ACERLL_07250</name>
</gene>
<comment type="similarity">
    <text evidence="5">Belongs to the LDH/MDH superfamily. MDH type 3 family.</text>
</comment>
<dbReference type="PIRSF" id="PIRSF000102">
    <property type="entry name" value="Lac_mal_DH"/>
    <property type="match status" value="1"/>
</dbReference>
<dbReference type="Pfam" id="PF00056">
    <property type="entry name" value="Ldh_1_N"/>
    <property type="match status" value="1"/>
</dbReference>
<proteinExistence type="inferred from homology"/>
<feature type="binding site" evidence="5">
    <location>
        <position position="96"/>
    </location>
    <ligand>
        <name>NAD(+)</name>
        <dbReference type="ChEBI" id="CHEBI:57540"/>
    </ligand>
</feature>
<feature type="domain" description="Lactate/malate dehydrogenase N-terminal" evidence="6">
    <location>
        <begin position="5"/>
        <end position="143"/>
    </location>
</feature>
<feature type="binding site" evidence="5">
    <location>
        <position position="83"/>
    </location>
    <ligand>
        <name>substrate</name>
    </ligand>
</feature>
<dbReference type="PRINTS" id="PR00086">
    <property type="entry name" value="LLDHDRGNASE"/>
</dbReference>
<dbReference type="InterPro" id="IPR022383">
    <property type="entry name" value="Lactate/malate_DH_C"/>
</dbReference>
<dbReference type="InterPro" id="IPR001236">
    <property type="entry name" value="Lactate/malate_DH_N"/>
</dbReference>
<evidence type="ECO:0000259" key="6">
    <source>
        <dbReference type="Pfam" id="PF00056"/>
    </source>
</evidence>
<sequence>MHLPKIAMIGAGQVGATAAHLIAKKELGNLVLVDVDAGMARGKALDIAESGPVAGFDVAVSGTDDYADIAGSEVVVITAGMARKPGMDRSELLRKNVEIVSGIARQVAEHAPEAYVIVVTNPLDAMVCTVKEVTGFPPNRVMGMAGVLDSARMRRFISQELRVSGKDVTAMVLGSHGDRMVPVRGSSTVGGIPITELLSAERLEAIVERTRHGGGEVVELLKTGSAYYAPGASITEMVESIVRDQRRIRPVAAYLQGEYGVSDLYIGVPAIIGSGGVEQVVEIHLTEAEREQFDASVESVRKLIAEARAVSGPGGA</sequence>
<keyword evidence="2 5" id="KW-0816">Tricarboxylic acid cycle</keyword>
<accession>A0ABV4TVP1</accession>
<protein>
    <recommendedName>
        <fullName evidence="5">Malate dehydrogenase</fullName>
        <ecNumber evidence="5">1.1.1.37</ecNumber>
    </recommendedName>
</protein>
<organism evidence="8 9">
    <name type="scientific">Thiohalorhabdus methylotrophus</name>
    <dbReference type="NCBI Taxonomy" id="3242694"/>
    <lineage>
        <taxon>Bacteria</taxon>
        <taxon>Pseudomonadati</taxon>
        <taxon>Pseudomonadota</taxon>
        <taxon>Gammaproteobacteria</taxon>
        <taxon>Thiohalorhabdales</taxon>
        <taxon>Thiohalorhabdaceae</taxon>
        <taxon>Thiohalorhabdus</taxon>
    </lineage>
</organism>
<evidence type="ECO:0000256" key="1">
    <source>
        <dbReference type="ARBA" id="ARBA00003966"/>
    </source>
</evidence>
<comment type="catalytic activity">
    <reaction evidence="5">
        <text>(S)-malate + NAD(+) = oxaloacetate + NADH + H(+)</text>
        <dbReference type="Rhea" id="RHEA:21432"/>
        <dbReference type="ChEBI" id="CHEBI:15378"/>
        <dbReference type="ChEBI" id="CHEBI:15589"/>
        <dbReference type="ChEBI" id="CHEBI:16452"/>
        <dbReference type="ChEBI" id="CHEBI:57540"/>
        <dbReference type="ChEBI" id="CHEBI:57945"/>
        <dbReference type="EC" id="1.1.1.37"/>
    </reaction>
</comment>
<keyword evidence="9" id="KW-1185">Reference proteome</keyword>
<keyword evidence="4 5" id="KW-0520">NAD</keyword>
<evidence type="ECO:0000313" key="9">
    <source>
        <dbReference type="Proteomes" id="UP001575181"/>
    </source>
</evidence>
<dbReference type="PANTHER" id="PTHR43128:SF16">
    <property type="entry name" value="L-LACTATE DEHYDROGENASE"/>
    <property type="match status" value="1"/>
</dbReference>
<comment type="function">
    <text evidence="1 5">Catalyzes the reversible oxidation of malate to oxaloacetate.</text>
</comment>
<feature type="binding site" evidence="5">
    <location>
        <position position="89"/>
    </location>
    <ligand>
        <name>substrate</name>
    </ligand>
</feature>
<dbReference type="EMBL" id="JBGUAW010000004">
    <property type="protein sequence ID" value="MFA9460620.1"/>
    <property type="molecule type" value="Genomic_DNA"/>
</dbReference>
<dbReference type="Proteomes" id="UP001575181">
    <property type="component" value="Unassembled WGS sequence"/>
</dbReference>
<dbReference type="SUPFAM" id="SSF56327">
    <property type="entry name" value="LDH C-terminal domain-like"/>
    <property type="match status" value="1"/>
</dbReference>
<feature type="binding site" evidence="5">
    <location>
        <begin position="10"/>
        <end position="15"/>
    </location>
    <ligand>
        <name>NAD(+)</name>
        <dbReference type="ChEBI" id="CHEBI:57540"/>
    </ligand>
</feature>
<dbReference type="NCBIfam" id="TIGR01763">
    <property type="entry name" value="MalateDH_bact"/>
    <property type="match status" value="1"/>
</dbReference>
<evidence type="ECO:0000259" key="7">
    <source>
        <dbReference type="Pfam" id="PF02866"/>
    </source>
</evidence>
<evidence type="ECO:0000256" key="3">
    <source>
        <dbReference type="ARBA" id="ARBA00023002"/>
    </source>
</evidence>
<reference evidence="8 9" key="1">
    <citation type="submission" date="2024-08" db="EMBL/GenBank/DDBJ databases">
        <title>Whole-genome sequencing of halo(alkali)philic microorganisms from hypersaline lakes.</title>
        <authorList>
            <person name="Sorokin D.Y."/>
            <person name="Merkel A.Y."/>
            <person name="Messina E."/>
            <person name="Yakimov M."/>
        </authorList>
    </citation>
    <scope>NUCLEOTIDE SEQUENCE [LARGE SCALE GENOMIC DNA]</scope>
    <source>
        <strain evidence="8 9">Cl-TMA</strain>
    </source>
</reference>
<dbReference type="InterPro" id="IPR036291">
    <property type="entry name" value="NAD(P)-bd_dom_sf"/>
</dbReference>
<dbReference type="InterPro" id="IPR011275">
    <property type="entry name" value="Malate_DH_type3"/>
</dbReference>
<feature type="binding site" evidence="5">
    <location>
        <position position="152"/>
    </location>
    <ligand>
        <name>substrate</name>
    </ligand>
</feature>
<keyword evidence="3 5" id="KW-0560">Oxidoreductase</keyword>
<dbReference type="CDD" id="cd01339">
    <property type="entry name" value="LDH-like_MDH"/>
    <property type="match status" value="1"/>
</dbReference>
<comment type="caution">
    <text evidence="8">The sequence shown here is derived from an EMBL/GenBank/DDBJ whole genome shotgun (WGS) entry which is preliminary data.</text>
</comment>
<feature type="binding site" evidence="5">
    <location>
        <position position="121"/>
    </location>
    <ligand>
        <name>substrate</name>
    </ligand>
</feature>
<feature type="binding site" evidence="5">
    <location>
        <begin position="119"/>
        <end position="121"/>
    </location>
    <ligand>
        <name>NAD(+)</name>
        <dbReference type="ChEBI" id="CHEBI:57540"/>
    </ligand>
</feature>
<dbReference type="PANTHER" id="PTHR43128">
    <property type="entry name" value="L-2-HYDROXYCARBOXYLATE DEHYDROGENASE (NAD(P)(+))"/>
    <property type="match status" value="1"/>
</dbReference>
<dbReference type="InterPro" id="IPR015955">
    <property type="entry name" value="Lactate_DH/Glyco_Ohase_4_C"/>
</dbReference>
<dbReference type="Pfam" id="PF02866">
    <property type="entry name" value="Ldh_1_C"/>
    <property type="match status" value="1"/>
</dbReference>
<evidence type="ECO:0000256" key="4">
    <source>
        <dbReference type="ARBA" id="ARBA00023027"/>
    </source>
</evidence>
<dbReference type="Gene3D" id="3.90.110.10">
    <property type="entry name" value="Lactate dehydrogenase/glycoside hydrolase, family 4, C-terminal"/>
    <property type="match status" value="1"/>
</dbReference>
<dbReference type="SUPFAM" id="SSF51735">
    <property type="entry name" value="NAD(P)-binding Rossmann-fold domains"/>
    <property type="match status" value="1"/>
</dbReference>
<dbReference type="HAMAP" id="MF_00487">
    <property type="entry name" value="Malate_dehydrog_3"/>
    <property type="match status" value="1"/>
</dbReference>
<dbReference type="GO" id="GO:0030060">
    <property type="term" value="F:L-malate dehydrogenase (NAD+) activity"/>
    <property type="evidence" value="ECO:0007669"/>
    <property type="project" value="UniProtKB-EC"/>
</dbReference>
<feature type="active site" description="Proton acceptor" evidence="5">
    <location>
        <position position="176"/>
    </location>
</feature>
<dbReference type="NCBIfam" id="NF004863">
    <property type="entry name" value="PRK06223.1"/>
    <property type="match status" value="1"/>
</dbReference>
<feature type="binding site" evidence="5">
    <location>
        <position position="34"/>
    </location>
    <ligand>
        <name>NAD(+)</name>
        <dbReference type="ChEBI" id="CHEBI:57540"/>
    </ligand>
</feature>